<accession>A0ABP3HUH1</accession>
<comment type="caution">
    <text evidence="2">The sequence shown here is derived from an EMBL/GenBank/DDBJ whole genome shotgun (WGS) entry which is preliminary data.</text>
</comment>
<organism evidence="2 3">
    <name type="scientific">Streptomyces blastmyceticus</name>
    <dbReference type="NCBI Taxonomy" id="68180"/>
    <lineage>
        <taxon>Bacteria</taxon>
        <taxon>Bacillati</taxon>
        <taxon>Actinomycetota</taxon>
        <taxon>Actinomycetes</taxon>
        <taxon>Kitasatosporales</taxon>
        <taxon>Streptomycetaceae</taxon>
        <taxon>Streptomyces</taxon>
    </lineage>
</organism>
<gene>
    <name evidence="2" type="ORF">GCM10010319_69350</name>
</gene>
<keyword evidence="3" id="KW-1185">Reference proteome</keyword>
<evidence type="ECO:0000313" key="3">
    <source>
        <dbReference type="Proteomes" id="UP001500063"/>
    </source>
</evidence>
<dbReference type="EMBL" id="BAAABW010000042">
    <property type="protein sequence ID" value="GAA0381037.1"/>
    <property type="molecule type" value="Genomic_DNA"/>
</dbReference>
<reference evidence="3" key="1">
    <citation type="journal article" date="2019" name="Int. J. Syst. Evol. Microbiol.">
        <title>The Global Catalogue of Microorganisms (GCM) 10K type strain sequencing project: providing services to taxonomists for standard genome sequencing and annotation.</title>
        <authorList>
            <consortium name="The Broad Institute Genomics Platform"/>
            <consortium name="The Broad Institute Genome Sequencing Center for Infectious Disease"/>
            <person name="Wu L."/>
            <person name="Ma J."/>
        </authorList>
    </citation>
    <scope>NUCLEOTIDE SEQUENCE [LARGE SCALE GENOMIC DNA]</scope>
    <source>
        <strain evidence="3">JCM 4565</strain>
    </source>
</reference>
<evidence type="ECO:0000313" key="2">
    <source>
        <dbReference type="EMBL" id="GAA0381037.1"/>
    </source>
</evidence>
<proteinExistence type="predicted"/>
<protein>
    <submittedName>
        <fullName evidence="2">Uncharacterized protein</fullName>
    </submittedName>
</protein>
<name>A0ABP3HUH1_9ACTN</name>
<feature type="region of interest" description="Disordered" evidence="1">
    <location>
        <begin position="1"/>
        <end position="53"/>
    </location>
</feature>
<evidence type="ECO:0000256" key="1">
    <source>
        <dbReference type="SAM" id="MobiDB-lite"/>
    </source>
</evidence>
<sequence>MRNVHLYRRQQDPDTVTRPLTPVRPNFRTHPGGWDHGRMDEEAIPALRMPAVT</sequence>
<dbReference type="Proteomes" id="UP001500063">
    <property type="component" value="Unassembled WGS sequence"/>
</dbReference>